<feature type="transmembrane region" description="Helical" evidence="2">
    <location>
        <begin position="50"/>
        <end position="73"/>
    </location>
</feature>
<keyword evidence="4" id="KW-1185">Reference proteome</keyword>
<reference evidence="3 4" key="1">
    <citation type="journal article" date="2019" name="Int. J. Syst. Evol. Microbiol.">
        <title>The Global Catalogue of Microorganisms (GCM) 10K type strain sequencing project: providing services to taxonomists for standard genome sequencing and annotation.</title>
        <authorList>
            <consortium name="The Broad Institute Genomics Platform"/>
            <consortium name="The Broad Institute Genome Sequencing Center for Infectious Disease"/>
            <person name="Wu L."/>
            <person name="Ma J."/>
        </authorList>
    </citation>
    <scope>NUCLEOTIDE SEQUENCE [LARGE SCALE GENOMIC DNA]</scope>
    <source>
        <strain evidence="3 4">JCM 4565</strain>
    </source>
</reference>
<evidence type="ECO:0000313" key="4">
    <source>
        <dbReference type="Proteomes" id="UP001500063"/>
    </source>
</evidence>
<sequence>MSHPQPAGAVAPPPPVPSPPAPAQPPERSVAWREALDRLRAAATTEPGRLRIIGAVLALLLVAFGTVTAWQVAARSSAADDVVHRSQPLSAEAADIYRSLADADTTAASGFLAGGQEPRAVRQRYEKDIARATELLVKAAAGTAGSDTSRSRIAELNAALPQYTGLVEAARANNRQGLPLGGAYLRYAGDRMRDDLLPAARGLYESETGRLGSDYGDAKAWPWAALGTGVLALGALGWAQRRSFLRTNRVFNHGLLAATGATTVVLLWLAVGHGVARSGLESSSAHGAESLQVLNEARIGSLQARGDENLTLVARGAVLTKSGDDAYEASYRDGMGKLIGGDHGDPAPGSLLDRARELADDTAGRAPVEAAIKDVREWQRRHSGARATDDGGYYDQAVPKVIGETGSTGESFDRVDDELRQALDHEQSEFRQAADDGRGALSGLAAGAAVLAVLGAAGAVLGIGRRLSEYR</sequence>
<organism evidence="3 4">
    <name type="scientific">Streptomyces blastmyceticus</name>
    <dbReference type="NCBI Taxonomy" id="68180"/>
    <lineage>
        <taxon>Bacteria</taxon>
        <taxon>Bacillati</taxon>
        <taxon>Actinomycetota</taxon>
        <taxon>Actinomycetes</taxon>
        <taxon>Kitasatosporales</taxon>
        <taxon>Streptomycetaceae</taxon>
        <taxon>Streptomyces</taxon>
    </lineage>
</organism>
<dbReference type="RefSeq" id="WP_425572802.1">
    <property type="nucleotide sequence ID" value="NZ_BAAABW010000001.1"/>
</dbReference>
<evidence type="ECO:0000256" key="1">
    <source>
        <dbReference type="SAM" id="MobiDB-lite"/>
    </source>
</evidence>
<keyword evidence="2" id="KW-1133">Transmembrane helix</keyword>
<gene>
    <name evidence="3" type="ORF">GCM10010319_01920</name>
</gene>
<feature type="compositionally biased region" description="Low complexity" evidence="1">
    <location>
        <begin position="1"/>
        <end position="10"/>
    </location>
</feature>
<accession>A0ABN0W963</accession>
<feature type="compositionally biased region" description="Pro residues" evidence="1">
    <location>
        <begin position="11"/>
        <end position="25"/>
    </location>
</feature>
<keyword evidence="2" id="KW-0812">Transmembrane</keyword>
<protein>
    <recommendedName>
        <fullName evidence="5">Secreted protein</fullName>
    </recommendedName>
</protein>
<name>A0ABN0W963_9ACTN</name>
<feature type="transmembrane region" description="Helical" evidence="2">
    <location>
        <begin position="440"/>
        <end position="463"/>
    </location>
</feature>
<evidence type="ECO:0000256" key="2">
    <source>
        <dbReference type="SAM" id="Phobius"/>
    </source>
</evidence>
<dbReference type="EMBL" id="BAAABW010000001">
    <property type="protein sequence ID" value="GAA0329483.1"/>
    <property type="molecule type" value="Genomic_DNA"/>
</dbReference>
<keyword evidence="2" id="KW-0472">Membrane</keyword>
<feature type="transmembrane region" description="Helical" evidence="2">
    <location>
        <begin position="220"/>
        <end position="238"/>
    </location>
</feature>
<comment type="caution">
    <text evidence="3">The sequence shown here is derived from an EMBL/GenBank/DDBJ whole genome shotgun (WGS) entry which is preliminary data.</text>
</comment>
<proteinExistence type="predicted"/>
<evidence type="ECO:0008006" key="5">
    <source>
        <dbReference type="Google" id="ProtNLM"/>
    </source>
</evidence>
<evidence type="ECO:0000313" key="3">
    <source>
        <dbReference type="EMBL" id="GAA0329483.1"/>
    </source>
</evidence>
<feature type="region of interest" description="Disordered" evidence="1">
    <location>
        <begin position="1"/>
        <end position="28"/>
    </location>
</feature>
<dbReference type="Proteomes" id="UP001500063">
    <property type="component" value="Unassembled WGS sequence"/>
</dbReference>
<feature type="transmembrane region" description="Helical" evidence="2">
    <location>
        <begin position="250"/>
        <end position="271"/>
    </location>
</feature>